<dbReference type="PROSITE" id="PS00041">
    <property type="entry name" value="HTH_ARAC_FAMILY_1"/>
    <property type="match status" value="1"/>
</dbReference>
<keyword evidence="2" id="KW-0238">DNA-binding</keyword>
<dbReference type="SUPFAM" id="SSF51215">
    <property type="entry name" value="Regulatory protein AraC"/>
    <property type="match status" value="1"/>
</dbReference>
<dbReference type="InterPro" id="IPR009057">
    <property type="entry name" value="Homeodomain-like_sf"/>
</dbReference>
<reference evidence="7" key="1">
    <citation type="journal article" date="2019" name="Int. J. Syst. Evol. Microbiol.">
        <title>The Global Catalogue of Microorganisms (GCM) 10K type strain sequencing project: providing services to taxonomists for standard genome sequencing and annotation.</title>
        <authorList>
            <consortium name="The Broad Institute Genomics Platform"/>
            <consortium name="The Broad Institute Genome Sequencing Center for Infectious Disease"/>
            <person name="Wu L."/>
            <person name="Ma J."/>
        </authorList>
    </citation>
    <scope>NUCLEOTIDE SEQUENCE [LARGE SCALE GENOMIC DNA]</scope>
    <source>
        <strain evidence="7">CCUG 63830</strain>
    </source>
</reference>
<evidence type="ECO:0000256" key="2">
    <source>
        <dbReference type="ARBA" id="ARBA00023125"/>
    </source>
</evidence>
<evidence type="ECO:0000313" key="7">
    <source>
        <dbReference type="Proteomes" id="UP001596317"/>
    </source>
</evidence>
<keyword evidence="3" id="KW-0010">Activator</keyword>
<dbReference type="Pfam" id="PF12833">
    <property type="entry name" value="HTH_18"/>
    <property type="match status" value="1"/>
</dbReference>
<dbReference type="PANTHER" id="PTHR46796:SF2">
    <property type="entry name" value="TRANSCRIPTIONAL REGULATORY PROTEIN"/>
    <property type="match status" value="1"/>
</dbReference>
<accession>A0ABW1ZE68</accession>
<protein>
    <submittedName>
        <fullName evidence="6">AraC family transcriptional regulator</fullName>
    </submittedName>
</protein>
<dbReference type="InterPro" id="IPR018060">
    <property type="entry name" value="HTH_AraC"/>
</dbReference>
<dbReference type="InterPro" id="IPR050204">
    <property type="entry name" value="AraC_XylS_family_regulators"/>
</dbReference>
<dbReference type="SMART" id="SM00342">
    <property type="entry name" value="HTH_ARAC"/>
    <property type="match status" value="1"/>
</dbReference>
<dbReference type="SUPFAM" id="SSF46689">
    <property type="entry name" value="Homeodomain-like"/>
    <property type="match status" value="2"/>
</dbReference>
<evidence type="ECO:0000256" key="4">
    <source>
        <dbReference type="ARBA" id="ARBA00023163"/>
    </source>
</evidence>
<keyword evidence="7" id="KW-1185">Reference proteome</keyword>
<evidence type="ECO:0000259" key="5">
    <source>
        <dbReference type="PROSITE" id="PS01124"/>
    </source>
</evidence>
<evidence type="ECO:0000256" key="1">
    <source>
        <dbReference type="ARBA" id="ARBA00023015"/>
    </source>
</evidence>
<name>A0ABW1ZE68_9DEIO</name>
<evidence type="ECO:0000256" key="3">
    <source>
        <dbReference type="ARBA" id="ARBA00023159"/>
    </source>
</evidence>
<dbReference type="InterPro" id="IPR003313">
    <property type="entry name" value="AraC-bd"/>
</dbReference>
<evidence type="ECO:0000313" key="6">
    <source>
        <dbReference type="EMBL" id="MFC6659068.1"/>
    </source>
</evidence>
<dbReference type="EMBL" id="JBHSWB010000001">
    <property type="protein sequence ID" value="MFC6659068.1"/>
    <property type="molecule type" value="Genomic_DNA"/>
</dbReference>
<dbReference type="PANTHER" id="PTHR46796">
    <property type="entry name" value="HTH-TYPE TRANSCRIPTIONAL ACTIVATOR RHAS-RELATED"/>
    <property type="match status" value="1"/>
</dbReference>
<organism evidence="6 7">
    <name type="scientific">Deinococcus multiflagellatus</name>
    <dbReference type="NCBI Taxonomy" id="1656887"/>
    <lineage>
        <taxon>Bacteria</taxon>
        <taxon>Thermotogati</taxon>
        <taxon>Deinococcota</taxon>
        <taxon>Deinococci</taxon>
        <taxon>Deinococcales</taxon>
        <taxon>Deinococcaceae</taxon>
        <taxon>Deinococcus</taxon>
    </lineage>
</organism>
<comment type="caution">
    <text evidence="6">The sequence shown here is derived from an EMBL/GenBank/DDBJ whole genome shotgun (WGS) entry which is preliminary data.</text>
</comment>
<dbReference type="Gene3D" id="1.10.10.60">
    <property type="entry name" value="Homeodomain-like"/>
    <property type="match status" value="2"/>
</dbReference>
<keyword evidence="1" id="KW-0805">Transcription regulation</keyword>
<keyword evidence="4" id="KW-0804">Transcription</keyword>
<dbReference type="InterPro" id="IPR037923">
    <property type="entry name" value="HTH-like"/>
</dbReference>
<dbReference type="Proteomes" id="UP001596317">
    <property type="component" value="Unassembled WGS sequence"/>
</dbReference>
<dbReference type="Pfam" id="PF02311">
    <property type="entry name" value="AraC_binding"/>
    <property type="match status" value="1"/>
</dbReference>
<proteinExistence type="predicted"/>
<sequence>MTTPREHAEFLRPAGLVGVEVLRAHFITHAYLPHAHDTLAVALIDQGAERYRYRGEALVATAGQVAVVVPGEVHTGAAATPEGWRYRVAYLDAAWLPPEVYTHGFRAPVLSDPELRAAWQTAHAALTAPGATPLGRETLLRGALDLLLTRWGGANWRPPRADPAAVRDTRAYLDAHPETNLNLSALAARVGLSPSHLSRSFREVVGAPPHAYLLGVRAARARDLLRAGQAISDVALDLGFADQAHLTRVFRRVMGVPPGAYLRAPRHSSIVQDSDPGRR</sequence>
<gene>
    <name evidence="6" type="ORF">ACFP90_00870</name>
</gene>
<dbReference type="RefSeq" id="WP_224605674.1">
    <property type="nucleotide sequence ID" value="NZ_JAIQXV010000003.1"/>
</dbReference>
<dbReference type="InterPro" id="IPR018062">
    <property type="entry name" value="HTH_AraC-typ_CS"/>
</dbReference>
<dbReference type="PROSITE" id="PS01124">
    <property type="entry name" value="HTH_ARAC_FAMILY_2"/>
    <property type="match status" value="1"/>
</dbReference>
<feature type="domain" description="HTH araC/xylS-type" evidence="5">
    <location>
        <begin position="167"/>
        <end position="264"/>
    </location>
</feature>